<keyword evidence="2" id="KW-0645">Protease</keyword>
<evidence type="ECO:0000256" key="2">
    <source>
        <dbReference type="ARBA" id="ARBA00022670"/>
    </source>
</evidence>
<protein>
    <submittedName>
        <fullName evidence="5">Dipeptidase PepE</fullName>
    </submittedName>
</protein>
<evidence type="ECO:0000256" key="4">
    <source>
        <dbReference type="ARBA" id="ARBA00022825"/>
    </source>
</evidence>
<dbReference type="InterPro" id="IPR029062">
    <property type="entry name" value="Class_I_gatase-like"/>
</dbReference>
<dbReference type="Gene3D" id="3.40.50.880">
    <property type="match status" value="1"/>
</dbReference>
<dbReference type="EMBL" id="PCYL01000016">
    <property type="protein sequence ID" value="PIR46987.1"/>
    <property type="molecule type" value="Genomic_DNA"/>
</dbReference>
<dbReference type="CDD" id="cd03146">
    <property type="entry name" value="GAT1_Peptidase_E"/>
    <property type="match status" value="1"/>
</dbReference>
<organism evidence="5 6">
    <name type="scientific">Candidatus Vogelbacteria bacterium CG10_big_fil_rev_8_21_14_0_10_45_14</name>
    <dbReference type="NCBI Taxonomy" id="1975042"/>
    <lineage>
        <taxon>Bacteria</taxon>
        <taxon>Candidatus Vogeliibacteriota</taxon>
    </lineage>
</organism>
<gene>
    <name evidence="5" type="ORF">COV07_01475</name>
</gene>
<keyword evidence="4" id="KW-0720">Serine protease</keyword>
<dbReference type="NCBIfam" id="NF003642">
    <property type="entry name" value="PRK05282.1"/>
    <property type="match status" value="1"/>
</dbReference>
<dbReference type="PANTHER" id="PTHR20842">
    <property type="entry name" value="PROTEASE S51 ALPHA-ASPARTYL DIPEPTIDASE"/>
    <property type="match status" value="1"/>
</dbReference>
<dbReference type="Pfam" id="PF03575">
    <property type="entry name" value="Peptidase_S51"/>
    <property type="match status" value="1"/>
</dbReference>
<dbReference type="GO" id="GO:0008236">
    <property type="term" value="F:serine-type peptidase activity"/>
    <property type="evidence" value="ECO:0007669"/>
    <property type="project" value="UniProtKB-KW"/>
</dbReference>
<sequence>MRLLLGSGGHVPMDRRRVLIDEIRDFLGKSVSKCLFIPYANGEYLWRFSVEEYHELNFHAGYELDPIFKYEDPIKAVNEAEAFYVDGGNTYRLLNTLYQKGLIETLKKRIQEGVPYIGLSAGTNIVCPTIQTTNDMPIVMPPTLNAMGLLPFQVNTHFIDSSADQNMRTETRALRIQEFHEENDTMVVGLREGSILRVEGEKISLRGFAGACIFTKGQSPKDVLSDDPIDFLMR</sequence>
<keyword evidence="3" id="KW-0378">Hydrolase</keyword>
<accession>A0A2H0RKL6</accession>
<dbReference type="GO" id="GO:0006508">
    <property type="term" value="P:proteolysis"/>
    <property type="evidence" value="ECO:0007669"/>
    <property type="project" value="UniProtKB-KW"/>
</dbReference>
<dbReference type="PANTHER" id="PTHR20842:SF0">
    <property type="entry name" value="ALPHA-ASPARTYL DIPEPTIDASE"/>
    <property type="match status" value="1"/>
</dbReference>
<dbReference type="SUPFAM" id="SSF52317">
    <property type="entry name" value="Class I glutamine amidotransferase-like"/>
    <property type="match status" value="1"/>
</dbReference>
<evidence type="ECO:0000313" key="6">
    <source>
        <dbReference type="Proteomes" id="UP000230833"/>
    </source>
</evidence>
<comment type="caution">
    <text evidence="5">The sequence shown here is derived from an EMBL/GenBank/DDBJ whole genome shotgun (WGS) entry which is preliminary data.</text>
</comment>
<name>A0A2H0RKL6_9BACT</name>
<reference evidence="5 6" key="1">
    <citation type="submission" date="2017-09" db="EMBL/GenBank/DDBJ databases">
        <title>Depth-based differentiation of microbial function through sediment-hosted aquifers and enrichment of novel symbionts in the deep terrestrial subsurface.</title>
        <authorList>
            <person name="Probst A.J."/>
            <person name="Ladd B."/>
            <person name="Jarett J.K."/>
            <person name="Geller-Mcgrath D.E."/>
            <person name="Sieber C.M."/>
            <person name="Emerson J.B."/>
            <person name="Anantharaman K."/>
            <person name="Thomas B.C."/>
            <person name="Malmstrom R."/>
            <person name="Stieglmeier M."/>
            <person name="Klingl A."/>
            <person name="Woyke T."/>
            <person name="Ryan C.M."/>
            <person name="Banfield J.F."/>
        </authorList>
    </citation>
    <scope>NUCLEOTIDE SEQUENCE [LARGE SCALE GENOMIC DNA]</scope>
    <source>
        <strain evidence="5">CG10_big_fil_rev_8_21_14_0_10_45_14</strain>
    </source>
</reference>
<comment type="similarity">
    <text evidence="1">Belongs to the peptidase S51 family.</text>
</comment>
<evidence type="ECO:0000256" key="3">
    <source>
        <dbReference type="ARBA" id="ARBA00022801"/>
    </source>
</evidence>
<evidence type="ECO:0000313" key="5">
    <source>
        <dbReference type="EMBL" id="PIR46987.1"/>
    </source>
</evidence>
<evidence type="ECO:0000256" key="1">
    <source>
        <dbReference type="ARBA" id="ARBA00006534"/>
    </source>
</evidence>
<dbReference type="InterPro" id="IPR005320">
    <property type="entry name" value="Peptidase_S51"/>
</dbReference>
<proteinExistence type="inferred from homology"/>
<dbReference type="AlphaFoldDB" id="A0A2H0RKL6"/>
<dbReference type="Proteomes" id="UP000230833">
    <property type="component" value="Unassembled WGS sequence"/>
</dbReference>